<dbReference type="EMBL" id="GBRH01266549">
    <property type="protein sequence ID" value="JAD31346.1"/>
    <property type="molecule type" value="Transcribed_RNA"/>
</dbReference>
<reference evidence="1" key="1">
    <citation type="submission" date="2014-09" db="EMBL/GenBank/DDBJ databases">
        <authorList>
            <person name="Magalhaes I.L.F."/>
            <person name="Oliveira U."/>
            <person name="Santos F.R."/>
            <person name="Vidigal T.H.D.A."/>
            <person name="Brescovit A.D."/>
            <person name="Santos A.J."/>
        </authorList>
    </citation>
    <scope>NUCLEOTIDE SEQUENCE</scope>
    <source>
        <tissue evidence="1">Shoot tissue taken approximately 20 cm above the soil surface</tissue>
    </source>
</reference>
<dbReference type="AlphaFoldDB" id="A0A0A8YXN8"/>
<proteinExistence type="predicted"/>
<sequence>MAAISDAWDMHIFLRACFKLTDSTISELDTGDFPSAVSRLSVLVCPEALADVRTLIDLMSRSRSSSTEHDRAPCSCPTGLTLTLRWVTPPGQASLGSSTNSTISEHPDEPIPFEPSCSRSCTFIWKGGRATARAFQVRTSGCLQVGDQRCRFPGSRTGITESCTAGELRRRRTRLVLGFWPHGDEEAGVGRDVLGDLGG</sequence>
<protein>
    <submittedName>
        <fullName evidence="1">Uncharacterized protein</fullName>
    </submittedName>
</protein>
<accession>A0A0A8YXN8</accession>
<evidence type="ECO:0000313" key="1">
    <source>
        <dbReference type="EMBL" id="JAD31346.1"/>
    </source>
</evidence>
<reference evidence="1" key="2">
    <citation type="journal article" date="2015" name="Data Brief">
        <title>Shoot transcriptome of the giant reed, Arundo donax.</title>
        <authorList>
            <person name="Barrero R.A."/>
            <person name="Guerrero F.D."/>
            <person name="Moolhuijzen P."/>
            <person name="Goolsby J.A."/>
            <person name="Tidwell J."/>
            <person name="Bellgard S.E."/>
            <person name="Bellgard M.I."/>
        </authorList>
    </citation>
    <scope>NUCLEOTIDE SEQUENCE</scope>
    <source>
        <tissue evidence="1">Shoot tissue taken approximately 20 cm above the soil surface</tissue>
    </source>
</reference>
<name>A0A0A8YXN8_ARUDO</name>
<organism evidence="1">
    <name type="scientific">Arundo donax</name>
    <name type="common">Giant reed</name>
    <name type="synonym">Donax arundinaceus</name>
    <dbReference type="NCBI Taxonomy" id="35708"/>
    <lineage>
        <taxon>Eukaryota</taxon>
        <taxon>Viridiplantae</taxon>
        <taxon>Streptophyta</taxon>
        <taxon>Embryophyta</taxon>
        <taxon>Tracheophyta</taxon>
        <taxon>Spermatophyta</taxon>
        <taxon>Magnoliopsida</taxon>
        <taxon>Liliopsida</taxon>
        <taxon>Poales</taxon>
        <taxon>Poaceae</taxon>
        <taxon>PACMAD clade</taxon>
        <taxon>Arundinoideae</taxon>
        <taxon>Arundineae</taxon>
        <taxon>Arundo</taxon>
    </lineage>
</organism>